<feature type="transmembrane region" description="Helical" evidence="9">
    <location>
        <begin position="295"/>
        <end position="320"/>
    </location>
</feature>
<organism evidence="11 12">
    <name type="scientific">Dreissena polymorpha</name>
    <name type="common">Zebra mussel</name>
    <name type="synonym">Mytilus polymorpha</name>
    <dbReference type="NCBI Taxonomy" id="45954"/>
    <lineage>
        <taxon>Eukaryota</taxon>
        <taxon>Metazoa</taxon>
        <taxon>Spiralia</taxon>
        <taxon>Lophotrochozoa</taxon>
        <taxon>Mollusca</taxon>
        <taxon>Bivalvia</taxon>
        <taxon>Autobranchia</taxon>
        <taxon>Heteroconchia</taxon>
        <taxon>Euheterodonta</taxon>
        <taxon>Imparidentia</taxon>
        <taxon>Neoheterodontei</taxon>
        <taxon>Myida</taxon>
        <taxon>Dreissenoidea</taxon>
        <taxon>Dreissenidae</taxon>
        <taxon>Dreissena</taxon>
    </lineage>
</organism>
<evidence type="ECO:0000313" key="11">
    <source>
        <dbReference type="EMBL" id="KAH3735290.1"/>
    </source>
</evidence>
<evidence type="ECO:0000313" key="12">
    <source>
        <dbReference type="Proteomes" id="UP000828390"/>
    </source>
</evidence>
<dbReference type="AlphaFoldDB" id="A0A9D4CZN1"/>
<evidence type="ECO:0000256" key="9">
    <source>
        <dbReference type="SAM" id="Phobius"/>
    </source>
</evidence>
<evidence type="ECO:0000256" key="5">
    <source>
        <dbReference type="ARBA" id="ARBA00023136"/>
    </source>
</evidence>
<evidence type="ECO:0000256" key="4">
    <source>
        <dbReference type="ARBA" id="ARBA00023040"/>
    </source>
</evidence>
<dbReference type="EMBL" id="JAIWYP010000011">
    <property type="protein sequence ID" value="KAH3735290.1"/>
    <property type="molecule type" value="Genomic_DNA"/>
</dbReference>
<keyword evidence="6 8" id="KW-0675">Receptor</keyword>
<reference evidence="11" key="1">
    <citation type="journal article" date="2019" name="bioRxiv">
        <title>The Genome of the Zebra Mussel, Dreissena polymorpha: A Resource for Invasive Species Research.</title>
        <authorList>
            <person name="McCartney M.A."/>
            <person name="Auch B."/>
            <person name="Kono T."/>
            <person name="Mallez S."/>
            <person name="Zhang Y."/>
            <person name="Obille A."/>
            <person name="Becker A."/>
            <person name="Abrahante J.E."/>
            <person name="Garbe J."/>
            <person name="Badalamenti J.P."/>
            <person name="Herman A."/>
            <person name="Mangelson H."/>
            <person name="Liachko I."/>
            <person name="Sullivan S."/>
            <person name="Sone E.D."/>
            <person name="Koren S."/>
            <person name="Silverstein K.A.T."/>
            <person name="Beckman K.B."/>
            <person name="Gohl D.M."/>
        </authorList>
    </citation>
    <scope>NUCLEOTIDE SEQUENCE</scope>
    <source>
        <strain evidence="11">Duluth1</strain>
        <tissue evidence="11">Whole animal</tissue>
    </source>
</reference>
<dbReference type="GO" id="GO:0004930">
    <property type="term" value="F:G protein-coupled receptor activity"/>
    <property type="evidence" value="ECO:0007669"/>
    <property type="project" value="UniProtKB-KW"/>
</dbReference>
<keyword evidence="2 8" id="KW-0812">Transmembrane</keyword>
<feature type="transmembrane region" description="Helical" evidence="9">
    <location>
        <begin position="77"/>
        <end position="99"/>
    </location>
</feature>
<dbReference type="InterPro" id="IPR000276">
    <property type="entry name" value="GPCR_Rhodpsn"/>
</dbReference>
<dbReference type="PROSITE" id="PS50262">
    <property type="entry name" value="G_PROTEIN_RECEP_F1_2"/>
    <property type="match status" value="1"/>
</dbReference>
<feature type="transmembrane region" description="Helical" evidence="9">
    <location>
        <begin position="159"/>
        <end position="178"/>
    </location>
</feature>
<evidence type="ECO:0000256" key="2">
    <source>
        <dbReference type="ARBA" id="ARBA00022692"/>
    </source>
</evidence>
<feature type="transmembrane region" description="Helical" evidence="9">
    <location>
        <begin position="254"/>
        <end position="275"/>
    </location>
</feature>
<keyword evidence="5 9" id="KW-0472">Membrane</keyword>
<sequence>MDVLMTQNNSGLTESYGFKNNLTEANSSEVNIPSPPDYIVISSTILYTIIFSVGIVGNILVVVVISCSRRMKTTVNMYLLNLCIADTLVIMVCMPTALADIFMKEVWLFGEFMCMLVPFLENAVAHASVLTITAITFERYKVVRYPLKSVDDNMRAVKWILLGIWFASAASCVPYLFITKFMNATLYDGTPVKVCRVPIVESWSKAYIISLIIVFFVLPALLLFALNCHIYHILHITCRQDIEKHDSIKRHRQVGNNIASIVGIFFLCHLPFRVVSLWLVFATLETIKRLGLERYLLLIYSARICFYINHAINPVIYNFVSSKFRQAFRDLTTRCRLFGFGKPFLNVTPIHRGSSRITFRSYTSARRGTSNL</sequence>
<dbReference type="Proteomes" id="UP000828390">
    <property type="component" value="Unassembled WGS sequence"/>
</dbReference>
<keyword evidence="7 8" id="KW-0807">Transducer</keyword>
<reference evidence="11" key="2">
    <citation type="submission" date="2020-11" db="EMBL/GenBank/DDBJ databases">
        <authorList>
            <person name="McCartney M.A."/>
            <person name="Auch B."/>
            <person name="Kono T."/>
            <person name="Mallez S."/>
            <person name="Becker A."/>
            <person name="Gohl D.M."/>
            <person name="Silverstein K.A.T."/>
            <person name="Koren S."/>
            <person name="Bechman K.B."/>
            <person name="Herman A."/>
            <person name="Abrahante J.E."/>
            <person name="Garbe J."/>
        </authorList>
    </citation>
    <scope>NUCLEOTIDE SEQUENCE</scope>
    <source>
        <strain evidence="11">Duluth1</strain>
        <tissue evidence="11">Whole animal</tissue>
    </source>
</reference>
<dbReference type="SUPFAM" id="SSF81321">
    <property type="entry name" value="Family A G protein-coupled receptor-like"/>
    <property type="match status" value="1"/>
</dbReference>
<evidence type="ECO:0000256" key="7">
    <source>
        <dbReference type="ARBA" id="ARBA00023224"/>
    </source>
</evidence>
<feature type="transmembrane region" description="Helical" evidence="9">
    <location>
        <begin position="119"/>
        <end position="138"/>
    </location>
</feature>
<accession>A0A9D4CZN1</accession>
<dbReference type="PRINTS" id="PR00237">
    <property type="entry name" value="GPCRRHODOPSN"/>
</dbReference>
<evidence type="ECO:0000256" key="8">
    <source>
        <dbReference type="RuleBase" id="RU000688"/>
    </source>
</evidence>
<evidence type="ECO:0000256" key="6">
    <source>
        <dbReference type="ARBA" id="ARBA00023170"/>
    </source>
</evidence>
<dbReference type="Gene3D" id="1.20.1070.10">
    <property type="entry name" value="Rhodopsin 7-helix transmembrane proteins"/>
    <property type="match status" value="1"/>
</dbReference>
<feature type="transmembrane region" description="Helical" evidence="9">
    <location>
        <begin position="206"/>
        <end position="234"/>
    </location>
</feature>
<dbReference type="GO" id="GO:0005886">
    <property type="term" value="C:plasma membrane"/>
    <property type="evidence" value="ECO:0007669"/>
    <property type="project" value="TreeGrafter"/>
</dbReference>
<name>A0A9D4CZN1_DREPO</name>
<comment type="caution">
    <text evidence="11">The sequence shown here is derived from an EMBL/GenBank/DDBJ whole genome shotgun (WGS) entry which is preliminary data.</text>
</comment>
<feature type="domain" description="G-protein coupled receptors family 1 profile" evidence="10">
    <location>
        <begin position="57"/>
        <end position="317"/>
    </location>
</feature>
<feature type="transmembrane region" description="Helical" evidence="9">
    <location>
        <begin position="38"/>
        <end position="65"/>
    </location>
</feature>
<dbReference type="PROSITE" id="PS00237">
    <property type="entry name" value="G_PROTEIN_RECEP_F1_1"/>
    <property type="match status" value="1"/>
</dbReference>
<comment type="similarity">
    <text evidence="8">Belongs to the G-protein coupled receptor 1 family.</text>
</comment>
<dbReference type="PANTHER" id="PTHR24243">
    <property type="entry name" value="G-PROTEIN COUPLED RECEPTOR"/>
    <property type="match status" value="1"/>
</dbReference>
<evidence type="ECO:0000256" key="3">
    <source>
        <dbReference type="ARBA" id="ARBA00022989"/>
    </source>
</evidence>
<protein>
    <recommendedName>
        <fullName evidence="10">G-protein coupled receptors family 1 profile domain-containing protein</fullName>
    </recommendedName>
</protein>
<dbReference type="PANTHER" id="PTHR24243:SF233">
    <property type="entry name" value="THYROTROPIN-RELEASING HORMONE RECEPTOR"/>
    <property type="match status" value="1"/>
</dbReference>
<keyword evidence="12" id="KW-1185">Reference proteome</keyword>
<keyword evidence="3 9" id="KW-1133">Transmembrane helix</keyword>
<gene>
    <name evidence="11" type="ORF">DPMN_041755</name>
</gene>
<dbReference type="InterPro" id="IPR017452">
    <property type="entry name" value="GPCR_Rhodpsn_7TM"/>
</dbReference>
<keyword evidence="4 8" id="KW-0297">G-protein coupled receptor</keyword>
<dbReference type="Pfam" id="PF00001">
    <property type="entry name" value="7tm_1"/>
    <property type="match status" value="1"/>
</dbReference>
<evidence type="ECO:0000259" key="10">
    <source>
        <dbReference type="PROSITE" id="PS50262"/>
    </source>
</evidence>
<evidence type="ECO:0000256" key="1">
    <source>
        <dbReference type="ARBA" id="ARBA00004141"/>
    </source>
</evidence>
<proteinExistence type="inferred from homology"/>
<comment type="subcellular location">
    <subcellularLocation>
        <location evidence="1">Membrane</location>
        <topology evidence="1">Multi-pass membrane protein</topology>
    </subcellularLocation>
</comment>